<dbReference type="EMBL" id="MU273604">
    <property type="protein sequence ID" value="KAI0030814.1"/>
    <property type="molecule type" value="Genomic_DNA"/>
</dbReference>
<name>A0ACB8QG75_9AGAM</name>
<keyword evidence="2" id="KW-1185">Reference proteome</keyword>
<organism evidence="1 2">
    <name type="scientific">Vararia minispora EC-137</name>
    <dbReference type="NCBI Taxonomy" id="1314806"/>
    <lineage>
        <taxon>Eukaryota</taxon>
        <taxon>Fungi</taxon>
        <taxon>Dikarya</taxon>
        <taxon>Basidiomycota</taxon>
        <taxon>Agaricomycotina</taxon>
        <taxon>Agaricomycetes</taxon>
        <taxon>Russulales</taxon>
        <taxon>Lachnocladiaceae</taxon>
        <taxon>Vararia</taxon>
    </lineage>
</organism>
<accession>A0ACB8QG75</accession>
<evidence type="ECO:0000313" key="2">
    <source>
        <dbReference type="Proteomes" id="UP000814128"/>
    </source>
</evidence>
<reference evidence="1" key="1">
    <citation type="submission" date="2021-02" db="EMBL/GenBank/DDBJ databases">
        <authorList>
            <consortium name="DOE Joint Genome Institute"/>
            <person name="Ahrendt S."/>
            <person name="Looney B.P."/>
            <person name="Miyauchi S."/>
            <person name="Morin E."/>
            <person name="Drula E."/>
            <person name="Courty P.E."/>
            <person name="Chicoki N."/>
            <person name="Fauchery L."/>
            <person name="Kohler A."/>
            <person name="Kuo A."/>
            <person name="Labutti K."/>
            <person name="Pangilinan J."/>
            <person name="Lipzen A."/>
            <person name="Riley R."/>
            <person name="Andreopoulos W."/>
            <person name="He G."/>
            <person name="Johnson J."/>
            <person name="Barry K.W."/>
            <person name="Grigoriev I.V."/>
            <person name="Nagy L."/>
            <person name="Hibbett D."/>
            <person name="Henrissat B."/>
            <person name="Matheny P.B."/>
            <person name="Labbe J."/>
            <person name="Martin F."/>
        </authorList>
    </citation>
    <scope>NUCLEOTIDE SEQUENCE</scope>
    <source>
        <strain evidence="1">EC-137</strain>
    </source>
</reference>
<sequence length="224" mass="24554">MELKHTYGFYALFTLMTLAGGAIAIAFSIIFGQSDLFFNMIFSRTDLTSGLILGIAMAATAVLSVFAAVQRNHNTGGLVALNWMLLIDFVIVLVVGTRLWFFSLRQRAEFFNIYAALPPASRVQIQDMFSCCGYFMGNDSTAVIGTGFCANATFADTLNATVSSNFCVTPITARTDYTLNNTSIYAYMVPVIGLFLASLSVIQQRSEIERFKKIDAKRGGRGFV</sequence>
<comment type="caution">
    <text evidence="1">The sequence shown here is derived from an EMBL/GenBank/DDBJ whole genome shotgun (WGS) entry which is preliminary data.</text>
</comment>
<reference evidence="1" key="2">
    <citation type="journal article" date="2022" name="New Phytol.">
        <title>Evolutionary transition to the ectomycorrhizal habit in the genomes of a hyperdiverse lineage of mushroom-forming fungi.</title>
        <authorList>
            <person name="Looney B."/>
            <person name="Miyauchi S."/>
            <person name="Morin E."/>
            <person name="Drula E."/>
            <person name="Courty P.E."/>
            <person name="Kohler A."/>
            <person name="Kuo A."/>
            <person name="LaButti K."/>
            <person name="Pangilinan J."/>
            <person name="Lipzen A."/>
            <person name="Riley R."/>
            <person name="Andreopoulos W."/>
            <person name="He G."/>
            <person name="Johnson J."/>
            <person name="Nolan M."/>
            <person name="Tritt A."/>
            <person name="Barry K.W."/>
            <person name="Grigoriev I.V."/>
            <person name="Nagy L.G."/>
            <person name="Hibbett D."/>
            <person name="Henrissat B."/>
            <person name="Matheny P.B."/>
            <person name="Labbe J."/>
            <person name="Martin F.M."/>
        </authorList>
    </citation>
    <scope>NUCLEOTIDE SEQUENCE</scope>
    <source>
        <strain evidence="1">EC-137</strain>
    </source>
</reference>
<proteinExistence type="predicted"/>
<dbReference type="Proteomes" id="UP000814128">
    <property type="component" value="Unassembled WGS sequence"/>
</dbReference>
<protein>
    <submittedName>
        <fullName evidence="1">Uncharacterized protein</fullName>
    </submittedName>
</protein>
<evidence type="ECO:0000313" key="1">
    <source>
        <dbReference type="EMBL" id="KAI0030814.1"/>
    </source>
</evidence>
<gene>
    <name evidence="1" type="ORF">K488DRAFT_53368</name>
</gene>